<sequence length="72" mass="8064">MQKMPQQIMTGLPNQLELVPALNQGLGCRHHECRPIIPADEGSLLEHFCEAYLLTTYLLMGNNVCLSIVKVK</sequence>
<reference evidence="2" key="2">
    <citation type="journal article" date="2017" name="Nat. Plants">
        <title>The Aegilops tauschii genome reveals multiple impacts of transposons.</title>
        <authorList>
            <person name="Zhao G."/>
            <person name="Zou C."/>
            <person name="Li K."/>
            <person name="Wang K."/>
            <person name="Li T."/>
            <person name="Gao L."/>
            <person name="Zhang X."/>
            <person name="Wang H."/>
            <person name="Yang Z."/>
            <person name="Liu X."/>
            <person name="Jiang W."/>
            <person name="Mao L."/>
            <person name="Kong X."/>
            <person name="Jiao Y."/>
            <person name="Jia J."/>
        </authorList>
    </citation>
    <scope>NUCLEOTIDE SEQUENCE [LARGE SCALE GENOMIC DNA]</scope>
    <source>
        <strain evidence="2">cv. AL8/78</strain>
    </source>
</reference>
<name>A0A453L6R5_AEGTS</name>
<reference evidence="1" key="3">
    <citation type="journal article" date="2017" name="Nature">
        <title>Genome sequence of the progenitor of the wheat D genome Aegilops tauschii.</title>
        <authorList>
            <person name="Luo M.C."/>
            <person name="Gu Y.Q."/>
            <person name="Puiu D."/>
            <person name="Wang H."/>
            <person name="Twardziok S.O."/>
            <person name="Deal K.R."/>
            <person name="Huo N."/>
            <person name="Zhu T."/>
            <person name="Wang L."/>
            <person name="Wang Y."/>
            <person name="McGuire P.E."/>
            <person name="Liu S."/>
            <person name="Long H."/>
            <person name="Ramasamy R.K."/>
            <person name="Rodriguez J.C."/>
            <person name="Van S.L."/>
            <person name="Yuan L."/>
            <person name="Wang Z."/>
            <person name="Xia Z."/>
            <person name="Xiao L."/>
            <person name="Anderson O.D."/>
            <person name="Ouyang S."/>
            <person name="Liang Y."/>
            <person name="Zimin A.V."/>
            <person name="Pertea G."/>
            <person name="Qi P."/>
            <person name="Bennetzen J.L."/>
            <person name="Dai X."/>
            <person name="Dawson M.W."/>
            <person name="Muller H.G."/>
            <person name="Kugler K."/>
            <person name="Rivarola-Duarte L."/>
            <person name="Spannagl M."/>
            <person name="Mayer K.F.X."/>
            <person name="Lu F.H."/>
            <person name="Bevan M.W."/>
            <person name="Leroy P."/>
            <person name="Li P."/>
            <person name="You F.M."/>
            <person name="Sun Q."/>
            <person name="Liu Z."/>
            <person name="Lyons E."/>
            <person name="Wicker T."/>
            <person name="Salzberg S.L."/>
            <person name="Devos K.M."/>
            <person name="Dvorak J."/>
        </authorList>
    </citation>
    <scope>NUCLEOTIDE SEQUENCE [LARGE SCALE GENOMIC DNA]</scope>
    <source>
        <strain evidence="1">cv. AL8/78</strain>
    </source>
</reference>
<evidence type="ECO:0000313" key="2">
    <source>
        <dbReference type="Proteomes" id="UP000015105"/>
    </source>
</evidence>
<dbReference type="AlphaFoldDB" id="A0A453L6R5"/>
<protein>
    <submittedName>
        <fullName evidence="1">Uncharacterized protein</fullName>
    </submittedName>
</protein>
<reference evidence="1" key="5">
    <citation type="journal article" date="2021" name="G3 (Bethesda)">
        <title>Aegilops tauschii genome assembly Aet v5.0 features greater sequence contiguity and improved annotation.</title>
        <authorList>
            <person name="Wang L."/>
            <person name="Zhu T."/>
            <person name="Rodriguez J.C."/>
            <person name="Deal K.R."/>
            <person name="Dubcovsky J."/>
            <person name="McGuire P.E."/>
            <person name="Lux T."/>
            <person name="Spannagl M."/>
            <person name="Mayer K.F.X."/>
            <person name="Baldrich P."/>
            <person name="Meyers B.C."/>
            <person name="Huo N."/>
            <person name="Gu Y.Q."/>
            <person name="Zhou H."/>
            <person name="Devos K.M."/>
            <person name="Bennetzen J.L."/>
            <person name="Unver T."/>
            <person name="Budak H."/>
            <person name="Gulick P.J."/>
            <person name="Galiba G."/>
            <person name="Kalapos B."/>
            <person name="Nelson D.R."/>
            <person name="Li P."/>
            <person name="You F.M."/>
            <person name="Luo M.C."/>
            <person name="Dvorak J."/>
        </authorList>
    </citation>
    <scope>NUCLEOTIDE SEQUENCE [LARGE SCALE GENOMIC DNA]</scope>
    <source>
        <strain evidence="1">cv. AL8/78</strain>
    </source>
</reference>
<proteinExistence type="predicted"/>
<keyword evidence="2" id="KW-1185">Reference proteome</keyword>
<reference evidence="2" key="1">
    <citation type="journal article" date="2014" name="Science">
        <title>Ancient hybridizations among the ancestral genomes of bread wheat.</title>
        <authorList>
            <consortium name="International Wheat Genome Sequencing Consortium,"/>
            <person name="Marcussen T."/>
            <person name="Sandve S.R."/>
            <person name="Heier L."/>
            <person name="Spannagl M."/>
            <person name="Pfeifer M."/>
            <person name="Jakobsen K.S."/>
            <person name="Wulff B.B."/>
            <person name="Steuernagel B."/>
            <person name="Mayer K.F."/>
            <person name="Olsen O.A."/>
        </authorList>
    </citation>
    <scope>NUCLEOTIDE SEQUENCE [LARGE SCALE GENOMIC DNA]</scope>
    <source>
        <strain evidence="2">cv. AL8/78</strain>
    </source>
</reference>
<dbReference type="Gramene" id="AET5Gv20648700.2">
    <property type="protein sequence ID" value="AET5Gv20648700.2"/>
    <property type="gene ID" value="AET5Gv20648700"/>
</dbReference>
<evidence type="ECO:0000313" key="1">
    <source>
        <dbReference type="EnsemblPlants" id="AET5Gv20648700.2"/>
    </source>
</evidence>
<accession>A0A453L6R5</accession>
<organism evidence="1 2">
    <name type="scientific">Aegilops tauschii subsp. strangulata</name>
    <name type="common">Goatgrass</name>
    <dbReference type="NCBI Taxonomy" id="200361"/>
    <lineage>
        <taxon>Eukaryota</taxon>
        <taxon>Viridiplantae</taxon>
        <taxon>Streptophyta</taxon>
        <taxon>Embryophyta</taxon>
        <taxon>Tracheophyta</taxon>
        <taxon>Spermatophyta</taxon>
        <taxon>Magnoliopsida</taxon>
        <taxon>Liliopsida</taxon>
        <taxon>Poales</taxon>
        <taxon>Poaceae</taxon>
        <taxon>BOP clade</taxon>
        <taxon>Pooideae</taxon>
        <taxon>Triticodae</taxon>
        <taxon>Triticeae</taxon>
        <taxon>Triticinae</taxon>
        <taxon>Aegilops</taxon>
    </lineage>
</organism>
<reference evidence="1" key="4">
    <citation type="submission" date="2019-03" db="UniProtKB">
        <authorList>
            <consortium name="EnsemblPlants"/>
        </authorList>
    </citation>
    <scope>IDENTIFICATION</scope>
</reference>
<dbReference type="Proteomes" id="UP000015105">
    <property type="component" value="Chromosome 5D"/>
</dbReference>
<dbReference type="EnsemblPlants" id="AET5Gv20648700.2">
    <property type="protein sequence ID" value="AET5Gv20648700.2"/>
    <property type="gene ID" value="AET5Gv20648700"/>
</dbReference>